<gene>
    <name evidence="3" type="ORF">BJF95_22130</name>
</gene>
<accession>A0A1Q8ZP59</accession>
<evidence type="ECO:0000313" key="3">
    <source>
        <dbReference type="EMBL" id="OLP43558.1"/>
    </source>
</evidence>
<dbReference type="Proteomes" id="UP000186894">
    <property type="component" value="Unassembled WGS sequence"/>
</dbReference>
<evidence type="ECO:0000256" key="1">
    <source>
        <dbReference type="ARBA" id="ARBA00023172"/>
    </source>
</evidence>
<evidence type="ECO:0000313" key="4">
    <source>
        <dbReference type="Proteomes" id="UP000186894"/>
    </source>
</evidence>
<comment type="caution">
    <text evidence="3">The sequence shown here is derived from an EMBL/GenBank/DDBJ whole genome shotgun (WGS) entry which is preliminary data.</text>
</comment>
<dbReference type="AlphaFoldDB" id="A0A1Q8ZP59"/>
<dbReference type="OrthoDB" id="8368662at2"/>
<dbReference type="InterPro" id="IPR013762">
    <property type="entry name" value="Integrase-like_cat_sf"/>
</dbReference>
<dbReference type="GO" id="GO:0015074">
    <property type="term" value="P:DNA integration"/>
    <property type="evidence" value="ECO:0007669"/>
    <property type="project" value="InterPro"/>
</dbReference>
<dbReference type="CDD" id="cd00397">
    <property type="entry name" value="DNA_BRE_C"/>
    <property type="match status" value="1"/>
</dbReference>
<proteinExistence type="predicted"/>
<protein>
    <submittedName>
        <fullName evidence="3">Site-specific recombinase</fullName>
    </submittedName>
</protein>
<dbReference type="InterPro" id="IPR002104">
    <property type="entry name" value="Integrase_catalytic"/>
</dbReference>
<feature type="domain" description="Tyr recombinase" evidence="2">
    <location>
        <begin position="212"/>
        <end position="368"/>
    </location>
</feature>
<dbReference type="EMBL" id="MKIM01000028">
    <property type="protein sequence ID" value="OLP43558.1"/>
    <property type="molecule type" value="Genomic_DNA"/>
</dbReference>
<dbReference type="GO" id="GO:0003677">
    <property type="term" value="F:DNA binding"/>
    <property type="evidence" value="ECO:0007669"/>
    <property type="project" value="InterPro"/>
</dbReference>
<dbReference type="SUPFAM" id="SSF56349">
    <property type="entry name" value="DNA breaking-rejoining enzymes"/>
    <property type="match status" value="1"/>
</dbReference>
<dbReference type="STRING" id="1867956.BJF95_22130"/>
<sequence length="506" mass="56538">MKAPLKRRSLQLLDEIAAITRSLPPLPSVVRYHDDFADETRSIRWDDEETAVLLLDGTLYRLATNRFTFAEAIMRHVIADWLARLDPHTVKIYIEAAFKAVRDECPDAFFELFICSPQSCRTIWTLTIQPVVSAKVSFALRAILHSLCRLNIGQWTQPGTSIVRSLTSPKVDRYRVVRAGDCFMPLDQQAIIVAHIDDMCQMLAADPEMLDNDILLDVCLLVLSFQYALRPGQLARIELADLRVYSFAVHFAFTIIKQQDQSKRIRETRKIKREWGPLFVELAKRRQSGALLPEEGVSPRLLFGLTPPGVRTAIKELTEHLTGEPWTPTDIRHTAAQRMADAGVSRAVLTQFLGQTSDRIADVYYDQSPSQAEQINKALALSPIFSAVAKVGTTKTIDIDMLRGLPEEKQIGGVPHGVPIGGIGGCQLGQNLCMRNPVIGCYTCPDFMALNDPEIHEEVLDGLRPVVNEFAAASRNNQMSPAYGQLRATLTAVQRLVDELRNEGEP</sequence>
<evidence type="ECO:0000259" key="2">
    <source>
        <dbReference type="Pfam" id="PF00589"/>
    </source>
</evidence>
<dbReference type="Gene3D" id="1.10.443.10">
    <property type="entry name" value="Intergrase catalytic core"/>
    <property type="match status" value="1"/>
</dbReference>
<reference evidence="3 4" key="1">
    <citation type="submission" date="2016-09" db="EMBL/GenBank/DDBJ databases">
        <title>Rhizobium oryziradicis sp. nov., isolated from the root of rice.</title>
        <authorList>
            <person name="Zhao J."/>
            <person name="Zhang X."/>
        </authorList>
    </citation>
    <scope>NUCLEOTIDE SEQUENCE [LARGE SCALE GENOMIC DNA]</scope>
    <source>
        <strain evidence="3 4">N19</strain>
    </source>
</reference>
<keyword evidence="1" id="KW-0233">DNA recombination</keyword>
<organism evidence="3 4">
    <name type="scientific">Rhizobium oryziradicis</name>
    <dbReference type="NCBI Taxonomy" id="1867956"/>
    <lineage>
        <taxon>Bacteria</taxon>
        <taxon>Pseudomonadati</taxon>
        <taxon>Pseudomonadota</taxon>
        <taxon>Alphaproteobacteria</taxon>
        <taxon>Hyphomicrobiales</taxon>
        <taxon>Rhizobiaceae</taxon>
        <taxon>Rhizobium/Agrobacterium group</taxon>
        <taxon>Rhizobium</taxon>
    </lineage>
</organism>
<dbReference type="Pfam" id="PF00589">
    <property type="entry name" value="Phage_integrase"/>
    <property type="match status" value="1"/>
</dbReference>
<dbReference type="GO" id="GO:0006310">
    <property type="term" value="P:DNA recombination"/>
    <property type="evidence" value="ECO:0007669"/>
    <property type="project" value="UniProtKB-KW"/>
</dbReference>
<keyword evidence="4" id="KW-1185">Reference proteome</keyword>
<name>A0A1Q8ZP59_9HYPH</name>
<dbReference type="InterPro" id="IPR011010">
    <property type="entry name" value="DNA_brk_join_enz"/>
</dbReference>
<dbReference type="RefSeq" id="WP_075640877.1">
    <property type="nucleotide sequence ID" value="NZ_MKIM01000028.1"/>
</dbReference>